<feature type="transmembrane region" description="Helical" evidence="2">
    <location>
        <begin position="46"/>
        <end position="64"/>
    </location>
</feature>
<accession>A0A0C3PLD2</accession>
<evidence type="ECO:0000256" key="1">
    <source>
        <dbReference type="SAM" id="MobiDB-lite"/>
    </source>
</evidence>
<feature type="transmembrane region" description="Helical" evidence="2">
    <location>
        <begin position="154"/>
        <end position="177"/>
    </location>
</feature>
<dbReference type="Proteomes" id="UP000053257">
    <property type="component" value="Unassembled WGS sequence"/>
</dbReference>
<reference evidence="3 4" key="1">
    <citation type="journal article" date="2014" name="PLoS Genet.">
        <title>Analysis of the Phlebiopsis gigantea genome, transcriptome and secretome provides insight into its pioneer colonization strategies of wood.</title>
        <authorList>
            <person name="Hori C."/>
            <person name="Ishida T."/>
            <person name="Igarashi K."/>
            <person name="Samejima M."/>
            <person name="Suzuki H."/>
            <person name="Master E."/>
            <person name="Ferreira P."/>
            <person name="Ruiz-Duenas F.J."/>
            <person name="Held B."/>
            <person name="Canessa P."/>
            <person name="Larrondo L.F."/>
            <person name="Schmoll M."/>
            <person name="Druzhinina I.S."/>
            <person name="Kubicek C.P."/>
            <person name="Gaskell J.A."/>
            <person name="Kersten P."/>
            <person name="St John F."/>
            <person name="Glasner J."/>
            <person name="Sabat G."/>
            <person name="Splinter BonDurant S."/>
            <person name="Syed K."/>
            <person name="Yadav J."/>
            <person name="Mgbeahuruike A.C."/>
            <person name="Kovalchuk A."/>
            <person name="Asiegbu F.O."/>
            <person name="Lackner G."/>
            <person name="Hoffmeister D."/>
            <person name="Rencoret J."/>
            <person name="Gutierrez A."/>
            <person name="Sun H."/>
            <person name="Lindquist E."/>
            <person name="Barry K."/>
            <person name="Riley R."/>
            <person name="Grigoriev I.V."/>
            <person name="Henrissat B."/>
            <person name="Kues U."/>
            <person name="Berka R.M."/>
            <person name="Martinez A.T."/>
            <person name="Covert S.F."/>
            <person name="Blanchette R.A."/>
            <person name="Cullen D."/>
        </authorList>
    </citation>
    <scope>NUCLEOTIDE SEQUENCE [LARGE SCALE GENOMIC DNA]</scope>
    <source>
        <strain evidence="3 4">11061_1 CR5-6</strain>
    </source>
</reference>
<evidence type="ECO:0000256" key="2">
    <source>
        <dbReference type="SAM" id="Phobius"/>
    </source>
</evidence>
<evidence type="ECO:0000313" key="4">
    <source>
        <dbReference type="Proteomes" id="UP000053257"/>
    </source>
</evidence>
<dbReference type="HOGENOM" id="CLU_044614_3_1_1"/>
<gene>
    <name evidence="3" type="ORF">PHLGIDRAFT_30119</name>
</gene>
<dbReference type="OrthoDB" id="3341077at2759"/>
<dbReference type="EMBL" id="KN840501">
    <property type="protein sequence ID" value="KIP07248.1"/>
    <property type="molecule type" value="Genomic_DNA"/>
</dbReference>
<keyword evidence="4" id="KW-1185">Reference proteome</keyword>
<keyword evidence="2" id="KW-1133">Transmembrane helix</keyword>
<feature type="transmembrane region" description="Helical" evidence="2">
    <location>
        <begin position="118"/>
        <end position="142"/>
    </location>
</feature>
<feature type="region of interest" description="Disordered" evidence="1">
    <location>
        <begin position="287"/>
        <end position="311"/>
    </location>
</feature>
<evidence type="ECO:0000313" key="3">
    <source>
        <dbReference type="EMBL" id="KIP07248.1"/>
    </source>
</evidence>
<feature type="transmembrane region" description="Helical" evidence="2">
    <location>
        <begin position="198"/>
        <end position="223"/>
    </location>
</feature>
<proteinExistence type="predicted"/>
<keyword evidence="2" id="KW-0812">Transmembrane</keyword>
<sequence length="311" mass="34052">MADFVDIAAILGFVCEATLWGINLVAFGLALSVLIPCFRRDGSNKVILSLSTLLFLSCTVHYALEFRHFHVTLNTTGVDGFANETDVYFGADLLISIADFFGDLILIYRCWLIWNKNYYVTILPLLTSIGGLICAAEVGHLVHGTHSATPSPSIVPLGLASFTLPFCTNGMVTLLIVGRIWFTSRTMKAYTMPSARSVMAIMIESGALYFAVQLVFVTLYGMNNPAEEVIIPMAVQVYGIASFLIVIQSGLGQTAVDENGEDVPGTNWGRLLRSGVYPANLTSKGMDKNDIELESQKDSERQESVRRQETV</sequence>
<feature type="transmembrane region" description="Helical" evidence="2">
    <location>
        <begin position="87"/>
        <end position="106"/>
    </location>
</feature>
<organism evidence="3 4">
    <name type="scientific">Phlebiopsis gigantea (strain 11061_1 CR5-6)</name>
    <name type="common">White-rot fungus</name>
    <name type="synonym">Peniophora gigantea</name>
    <dbReference type="NCBI Taxonomy" id="745531"/>
    <lineage>
        <taxon>Eukaryota</taxon>
        <taxon>Fungi</taxon>
        <taxon>Dikarya</taxon>
        <taxon>Basidiomycota</taxon>
        <taxon>Agaricomycotina</taxon>
        <taxon>Agaricomycetes</taxon>
        <taxon>Polyporales</taxon>
        <taxon>Phanerochaetaceae</taxon>
        <taxon>Phlebiopsis</taxon>
    </lineage>
</organism>
<feature type="transmembrane region" description="Helical" evidence="2">
    <location>
        <begin position="6"/>
        <end position="34"/>
    </location>
</feature>
<dbReference type="AlphaFoldDB" id="A0A0C3PLD2"/>
<keyword evidence="2" id="KW-0472">Membrane</keyword>
<name>A0A0C3PLD2_PHLG1</name>
<protein>
    <submittedName>
        <fullName evidence="3">Uncharacterized protein</fullName>
    </submittedName>
</protein>
<feature type="transmembrane region" description="Helical" evidence="2">
    <location>
        <begin position="229"/>
        <end position="247"/>
    </location>
</feature>